<keyword evidence="6" id="KW-1185">Reference proteome</keyword>
<reference evidence="5 6" key="1">
    <citation type="submission" date="2019-01" db="EMBL/GenBank/DDBJ databases">
        <title>A draft genome assembly of the solar-powered sea slug Elysia chlorotica.</title>
        <authorList>
            <person name="Cai H."/>
            <person name="Li Q."/>
            <person name="Fang X."/>
            <person name="Li J."/>
            <person name="Curtis N.E."/>
            <person name="Altenburger A."/>
            <person name="Shibata T."/>
            <person name="Feng M."/>
            <person name="Maeda T."/>
            <person name="Schwartz J.A."/>
            <person name="Shigenobu S."/>
            <person name="Lundholm N."/>
            <person name="Nishiyama T."/>
            <person name="Yang H."/>
            <person name="Hasebe M."/>
            <person name="Li S."/>
            <person name="Pierce S.K."/>
            <person name="Wang J."/>
        </authorList>
    </citation>
    <scope>NUCLEOTIDE SEQUENCE [LARGE SCALE GENOMIC DNA]</scope>
    <source>
        <strain evidence="5">EC2010</strain>
        <tissue evidence="5">Whole organism of an adult</tissue>
    </source>
</reference>
<feature type="disulfide bond" evidence="1">
    <location>
        <begin position="45"/>
        <end position="63"/>
    </location>
</feature>
<dbReference type="Proteomes" id="UP000271974">
    <property type="component" value="Unassembled WGS sequence"/>
</dbReference>
<organism evidence="5 6">
    <name type="scientific">Elysia chlorotica</name>
    <name type="common">Eastern emerald elysia</name>
    <name type="synonym">Sea slug</name>
    <dbReference type="NCBI Taxonomy" id="188477"/>
    <lineage>
        <taxon>Eukaryota</taxon>
        <taxon>Metazoa</taxon>
        <taxon>Spiralia</taxon>
        <taxon>Lophotrochozoa</taxon>
        <taxon>Mollusca</taxon>
        <taxon>Gastropoda</taxon>
        <taxon>Heterobranchia</taxon>
        <taxon>Euthyneura</taxon>
        <taxon>Panpulmonata</taxon>
        <taxon>Sacoglossa</taxon>
        <taxon>Placobranchoidea</taxon>
        <taxon>Plakobranchidae</taxon>
        <taxon>Elysia</taxon>
    </lineage>
</organism>
<feature type="compositionally biased region" description="Basic and acidic residues" evidence="2">
    <location>
        <begin position="379"/>
        <end position="396"/>
    </location>
</feature>
<gene>
    <name evidence="5" type="ORF">EGW08_008279</name>
</gene>
<keyword evidence="3" id="KW-0812">Transmembrane</keyword>
<evidence type="ECO:0000313" key="6">
    <source>
        <dbReference type="Proteomes" id="UP000271974"/>
    </source>
</evidence>
<proteinExistence type="predicted"/>
<dbReference type="EMBL" id="RQTK01000223">
    <property type="protein sequence ID" value="RUS83973.1"/>
    <property type="molecule type" value="Genomic_DNA"/>
</dbReference>
<name>A0A433TQR9_ELYCH</name>
<comment type="caution">
    <text evidence="5">The sequence shown here is derived from an EMBL/GenBank/DDBJ whole genome shotgun (WGS) entry which is preliminary data.</text>
</comment>
<feature type="repeat" description="TNFR-Cys" evidence="1">
    <location>
        <begin position="19"/>
        <end position="63"/>
    </location>
</feature>
<dbReference type="PROSITE" id="PS50050">
    <property type="entry name" value="TNFR_NGFR_2"/>
    <property type="match status" value="1"/>
</dbReference>
<dbReference type="OrthoDB" id="5965479at2759"/>
<feature type="region of interest" description="Disordered" evidence="2">
    <location>
        <begin position="378"/>
        <end position="404"/>
    </location>
</feature>
<feature type="domain" description="TNFR-Cys" evidence="4">
    <location>
        <begin position="19"/>
        <end position="63"/>
    </location>
</feature>
<dbReference type="STRING" id="188477.A0A433TQR9"/>
<protein>
    <recommendedName>
        <fullName evidence="4">TNFR-Cys domain-containing protein</fullName>
    </recommendedName>
</protein>
<keyword evidence="3" id="KW-1133">Transmembrane helix</keyword>
<accession>A0A433TQR9</accession>
<keyword evidence="1" id="KW-1015">Disulfide bond</keyword>
<evidence type="ECO:0000313" key="5">
    <source>
        <dbReference type="EMBL" id="RUS83973.1"/>
    </source>
</evidence>
<evidence type="ECO:0000259" key="4">
    <source>
        <dbReference type="PROSITE" id="PS50050"/>
    </source>
</evidence>
<dbReference type="AlphaFoldDB" id="A0A433TQR9"/>
<evidence type="ECO:0000256" key="1">
    <source>
        <dbReference type="PROSITE-ProRule" id="PRU00206"/>
    </source>
</evidence>
<comment type="caution">
    <text evidence="1">Lacks conserved residue(s) required for the propagation of feature annotation.</text>
</comment>
<dbReference type="SMART" id="SM00208">
    <property type="entry name" value="TNFR"/>
    <property type="match status" value="2"/>
</dbReference>
<feature type="transmembrane region" description="Helical" evidence="3">
    <location>
        <begin position="721"/>
        <end position="742"/>
    </location>
</feature>
<evidence type="ECO:0000256" key="3">
    <source>
        <dbReference type="SAM" id="Phobius"/>
    </source>
</evidence>
<evidence type="ECO:0000256" key="2">
    <source>
        <dbReference type="SAM" id="MobiDB-lite"/>
    </source>
</evidence>
<keyword evidence="3" id="KW-0472">Membrane</keyword>
<sequence length="897" mass="101815">MCGEDYYGDGKHCRACSRPCPEKHYEVQPCARDVKKICKACTQTCRPGYFMAQPCSHSENAVCRVCRPECGAGEFESRQCSTHHDRQCLNMTLLERPETSENLLLEVRGHVTENGTRLDKLPAEYVGFNNYRLERGTGIYLHLTVRFIDATQQFVPVNDTRPLNFDLKYDAPDILNSYSVQRLCRYPLPDYYTLRYVEKEDITYKQHDNGTIGPCDFEGGDSFQSGQSNSFLCAQPGGLTDLFQMDENFFMARSKWVDTSRRCQRKSLDCESCIRTCSTNMAKDNPICEVTGDHSDNGVSPKLWLCYNCCVRKKCDKKCEDYHMNKCQPQQCTKGNLLEFTLEPVWVSSQDGRFFCHIRPRPKQYLLNLDYSIRVGRRSQGEKDGKGRDQGSDRNRGRGWGRSNQAEDLVIRKSTITITGDEDWVKAGAMTYSDGILNIAINSSLGVPPDFLEGDIHPHSSFFKVGDYRTQGSRLGNSFIQSQYVFLRPPVPYGTPVMPRAHQECAMPEMEDMLFTSNMENPYIRRSDLEAHADNRSLPFIIKSKSSLPVVMATVSRDTAILQKIYSPVRLLEESFRGDVVHNGSHWVVDISGETDSCPGYIQIKLSDPAQASVPIFDCDIAVLCPKTFNLTFAMLTSDLEGMYKDVLIQVKDTEHEHNFRLFRRTSLEERQEEEDISKELTSLNSKAAFDAMAEAMRQPRPESDLRGSQAVSVKTPNLPLPMYALLIIAGGVLLLIVLAIIGQCFLADFPIPDTPYAQVHHAFFAVCYMVLQFLYSLFISGTAFFLILTIITHEDVTFIVRHGQPGAVSTAASNIELLRLQRHLEAEITRQDALADAAQEMCIHDVEKISTDMRRLHGAVLNATQDVFERHRLDLLLTKQKLHVRQKLSRDLNKFR</sequence>
<dbReference type="InterPro" id="IPR001368">
    <property type="entry name" value="TNFR/NGFR_Cys_rich_reg"/>
</dbReference>
<feature type="transmembrane region" description="Helical" evidence="3">
    <location>
        <begin position="763"/>
        <end position="792"/>
    </location>
</feature>